<feature type="signal peptide" evidence="1">
    <location>
        <begin position="1"/>
        <end position="16"/>
    </location>
</feature>
<evidence type="ECO:0000256" key="1">
    <source>
        <dbReference type="SAM" id="SignalP"/>
    </source>
</evidence>
<gene>
    <name evidence="2" type="ORF">PTT_16186</name>
</gene>
<protein>
    <submittedName>
        <fullName evidence="2">Uncharacterized protein</fullName>
    </submittedName>
</protein>
<accession>E3S1R4</accession>
<dbReference type="AlphaFoldDB" id="E3S1R4"/>
<keyword evidence="3" id="KW-1185">Reference proteome</keyword>
<organism evidence="3">
    <name type="scientific">Pyrenophora teres f. teres (strain 0-1)</name>
    <name type="common">Barley net blotch fungus</name>
    <name type="synonym">Drechslera teres f. teres</name>
    <dbReference type="NCBI Taxonomy" id="861557"/>
    <lineage>
        <taxon>Eukaryota</taxon>
        <taxon>Fungi</taxon>
        <taxon>Dikarya</taxon>
        <taxon>Ascomycota</taxon>
        <taxon>Pezizomycotina</taxon>
        <taxon>Dothideomycetes</taxon>
        <taxon>Pleosporomycetidae</taxon>
        <taxon>Pleosporales</taxon>
        <taxon>Pleosporineae</taxon>
        <taxon>Pleosporaceae</taxon>
        <taxon>Pyrenophora</taxon>
    </lineage>
</organism>
<evidence type="ECO:0000313" key="3">
    <source>
        <dbReference type="Proteomes" id="UP000001067"/>
    </source>
</evidence>
<dbReference type="EMBL" id="GL536621">
    <property type="protein sequence ID" value="EFQ88068.1"/>
    <property type="molecule type" value="Genomic_DNA"/>
</dbReference>
<dbReference type="Proteomes" id="UP000001067">
    <property type="component" value="Unassembled WGS sequence"/>
</dbReference>
<proteinExistence type="predicted"/>
<feature type="chain" id="PRO_5003179628" evidence="1">
    <location>
        <begin position="17"/>
        <end position="118"/>
    </location>
</feature>
<evidence type="ECO:0000313" key="2">
    <source>
        <dbReference type="EMBL" id="EFQ88068.1"/>
    </source>
</evidence>
<keyword evidence="1" id="KW-0732">Signal</keyword>
<dbReference type="KEGG" id="pte:PTT_16186"/>
<sequence>MKYSMATLALVGAVYAIPQGAGYGGGYGGGGGGYGGGYGNVPSGVRLPIKHMLIETILTVTDWYLLHVHTLRGEQHSPGPYFDSGFFHACSSPVVQLSFSHQVHQRICLQLYTSVLHG</sequence>
<dbReference type="HOGENOM" id="CLU_2074348_0_0_1"/>
<name>E3S1R4_PYRTT</name>
<reference evidence="2 3" key="1">
    <citation type="journal article" date="2010" name="Genome Biol.">
        <title>A first genome assembly of the barley fungal pathogen Pyrenophora teres f. teres.</title>
        <authorList>
            <person name="Ellwood S.R."/>
            <person name="Liu Z."/>
            <person name="Syme R.A."/>
            <person name="Lai Z."/>
            <person name="Hane J.K."/>
            <person name="Keiper F."/>
            <person name="Moffat C.S."/>
            <person name="Oliver R.P."/>
            <person name="Friesen T.L."/>
        </authorList>
    </citation>
    <scope>NUCLEOTIDE SEQUENCE [LARGE SCALE GENOMIC DNA]</scope>
    <source>
        <strain evidence="2 3">0-1</strain>
    </source>
</reference>